<evidence type="ECO:0000256" key="6">
    <source>
        <dbReference type="ARBA" id="ARBA00023186"/>
    </source>
</evidence>
<feature type="topological domain" description="Periplasmic" evidence="7">
    <location>
        <begin position="1"/>
        <end position="4"/>
    </location>
</feature>
<keyword evidence="11" id="KW-1185">Reference proteome</keyword>
<evidence type="ECO:0000256" key="3">
    <source>
        <dbReference type="ARBA" id="ARBA00022692"/>
    </source>
</evidence>
<keyword evidence="2 7" id="KW-0997">Cell inner membrane</keyword>
<feature type="transmembrane region" description="Helical" evidence="8">
    <location>
        <begin position="12"/>
        <end position="30"/>
    </location>
</feature>
<keyword evidence="1 7" id="KW-1003">Cell membrane</keyword>
<dbReference type="SUPFAM" id="SSF46565">
    <property type="entry name" value="Chaperone J-domain"/>
    <property type="match status" value="1"/>
</dbReference>
<dbReference type="HAMAP" id="MF_01153">
    <property type="entry name" value="DjlA"/>
    <property type="match status" value="1"/>
</dbReference>
<dbReference type="SMART" id="SM00271">
    <property type="entry name" value="DnaJ"/>
    <property type="match status" value="1"/>
</dbReference>
<comment type="subunit">
    <text evidence="7">Homodimer.</text>
</comment>
<evidence type="ECO:0000256" key="4">
    <source>
        <dbReference type="ARBA" id="ARBA00022989"/>
    </source>
</evidence>
<dbReference type="NCBIfam" id="NF006948">
    <property type="entry name" value="PRK09430.1"/>
    <property type="match status" value="1"/>
</dbReference>
<evidence type="ECO:0000256" key="2">
    <source>
        <dbReference type="ARBA" id="ARBA00022519"/>
    </source>
</evidence>
<evidence type="ECO:0000256" key="8">
    <source>
        <dbReference type="SAM" id="Phobius"/>
    </source>
</evidence>
<feature type="topological domain" description="Cytoplasmic" evidence="7">
    <location>
        <begin position="29"/>
        <end position="277"/>
    </location>
</feature>
<dbReference type="InterPro" id="IPR036869">
    <property type="entry name" value="J_dom_sf"/>
</dbReference>
<keyword evidence="4 7" id="KW-1133">Transmembrane helix</keyword>
<evidence type="ECO:0000256" key="5">
    <source>
        <dbReference type="ARBA" id="ARBA00023136"/>
    </source>
</evidence>
<dbReference type="InterPro" id="IPR007791">
    <property type="entry name" value="DjlA_N"/>
</dbReference>
<dbReference type="Pfam" id="PF05099">
    <property type="entry name" value="TerB"/>
    <property type="match status" value="1"/>
</dbReference>
<evidence type="ECO:0000313" key="10">
    <source>
        <dbReference type="EMBL" id="MEM0513997.1"/>
    </source>
</evidence>
<comment type="domain">
    <text evidence="7">The transmembrane domain is a dimerization domain.</text>
</comment>
<comment type="function">
    <text evidence="7">Regulatory DnaK co-chaperone. Direct interaction between DnaK and DjlA is needed for the induction of the wcaABCDE operon, involved in the synthesis of a colanic acid polysaccharide capsule, possibly through activation of the RcsB/RcsC phosphotransfer signaling pathway. The colanic acid capsule may help the bacterium survive conditions outside the host.</text>
</comment>
<dbReference type="InterPro" id="IPR050817">
    <property type="entry name" value="DjlA_DnaK_co-chaperone"/>
</dbReference>
<keyword evidence="3 7" id="KW-0812">Transmembrane</keyword>
<dbReference type="Pfam" id="PF00226">
    <property type="entry name" value="DnaJ"/>
    <property type="match status" value="1"/>
</dbReference>
<feature type="domain" description="J" evidence="9">
    <location>
        <begin position="214"/>
        <end position="277"/>
    </location>
</feature>
<gene>
    <name evidence="7 10" type="primary">djlA</name>
    <name evidence="10" type="ORF">WCN91_00850</name>
</gene>
<dbReference type="EMBL" id="JBCGCU010000001">
    <property type="protein sequence ID" value="MEM0513997.1"/>
    <property type="molecule type" value="Genomic_DNA"/>
</dbReference>
<evidence type="ECO:0000259" key="9">
    <source>
        <dbReference type="PROSITE" id="PS50076"/>
    </source>
</evidence>
<keyword evidence="5 7" id="KW-0472">Membrane</keyword>
<dbReference type="InterPro" id="IPR029024">
    <property type="entry name" value="TerB-like"/>
</dbReference>
<dbReference type="PROSITE" id="PS50076">
    <property type="entry name" value="DNAJ_2"/>
    <property type="match status" value="1"/>
</dbReference>
<comment type="subcellular location">
    <subcellularLocation>
        <location evidence="7">Cell inner membrane</location>
        <topology evidence="7">Single-pass type III membrane protein</topology>
    </subcellularLocation>
</comment>
<reference evidence="10 11" key="1">
    <citation type="submission" date="2024-03" db="EMBL/GenBank/DDBJ databases">
        <title>Pseudoalteromonas qingdaonensis sp. nov., isolated from the intestines of marine benthic organisms.</title>
        <authorList>
            <person name="Lin X."/>
            <person name="Fang S."/>
            <person name="Hu X."/>
        </authorList>
    </citation>
    <scope>NUCLEOTIDE SEQUENCE [LARGE SCALE GENOMIC DNA]</scope>
    <source>
        <strain evidence="10 11">YIC-827</strain>
    </source>
</reference>
<dbReference type="Gene3D" id="1.10.287.110">
    <property type="entry name" value="DnaJ domain"/>
    <property type="match status" value="1"/>
</dbReference>
<dbReference type="Proteomes" id="UP001447008">
    <property type="component" value="Unassembled WGS sequence"/>
</dbReference>
<comment type="caution">
    <text evidence="10">The sequence shown here is derived from an EMBL/GenBank/DDBJ whole genome shotgun (WGS) entry which is preliminary data.</text>
</comment>
<dbReference type="Gene3D" id="1.10.3680.10">
    <property type="entry name" value="TerB-like"/>
    <property type="match status" value="1"/>
</dbReference>
<dbReference type="CDD" id="cd07316">
    <property type="entry name" value="terB_like_DjlA"/>
    <property type="match status" value="1"/>
</dbReference>
<dbReference type="PRINTS" id="PR00625">
    <property type="entry name" value="JDOMAIN"/>
</dbReference>
<sequence length="277" mass="31114">MWGKVLGACFGFMFGRFFGLFLGLFIGHLFDKSLKQDFDNAGGFRGFFNNDGVSERQALFFSSCFAVMGHIAKSNGRVNELHIRAATAFMEEMGLTGEDKREAQLAFNAGKADDFSMSATLREFREHFAGRFDLIQLFLEIQIQMAFSDGHLAAQEKTLLEQVAKGLGVSKTHFSFILKRYQAEFAFRQQQHKFHQQHQQRTSGGASSGMGRAQALHILGLEEGADAATIKKAYRKLMAQHHPDKLVSQGLPEHMMRLAQKKSQDIQAAYEYLKKAA</sequence>
<dbReference type="InterPro" id="IPR001623">
    <property type="entry name" value="DnaJ_domain"/>
</dbReference>
<evidence type="ECO:0000313" key="11">
    <source>
        <dbReference type="Proteomes" id="UP001447008"/>
    </source>
</evidence>
<organism evidence="10 11">
    <name type="scientific">Pseudoalteromonas qingdaonensis</name>
    <dbReference type="NCBI Taxonomy" id="3131913"/>
    <lineage>
        <taxon>Bacteria</taxon>
        <taxon>Pseudomonadati</taxon>
        <taxon>Pseudomonadota</taxon>
        <taxon>Gammaproteobacteria</taxon>
        <taxon>Alteromonadales</taxon>
        <taxon>Pseudoalteromonadaceae</taxon>
        <taxon>Pseudoalteromonas</taxon>
    </lineage>
</organism>
<protein>
    <recommendedName>
        <fullName evidence="7">Co-chaperone protein DjlA</fullName>
    </recommendedName>
</protein>
<name>A0ABU9MUL8_9GAMM</name>
<proteinExistence type="inferred from homology"/>
<dbReference type="InterPro" id="IPR023749">
    <property type="entry name" value="DjlA"/>
</dbReference>
<evidence type="ECO:0000256" key="7">
    <source>
        <dbReference type="HAMAP-Rule" id="MF_01153"/>
    </source>
</evidence>
<dbReference type="PANTHER" id="PTHR24074">
    <property type="entry name" value="CO-CHAPERONE PROTEIN DJLA"/>
    <property type="match status" value="1"/>
</dbReference>
<dbReference type="RefSeq" id="WP_342675542.1">
    <property type="nucleotide sequence ID" value="NZ_JBCGCU010000001.1"/>
</dbReference>
<keyword evidence="6 7" id="KW-0143">Chaperone</keyword>
<accession>A0ABU9MUL8</accession>
<evidence type="ECO:0000256" key="1">
    <source>
        <dbReference type="ARBA" id="ARBA00022475"/>
    </source>
</evidence>
<dbReference type="CDD" id="cd06257">
    <property type="entry name" value="DnaJ"/>
    <property type="match status" value="1"/>
</dbReference>